<dbReference type="Pfam" id="PF01966">
    <property type="entry name" value="HD"/>
    <property type="match status" value="1"/>
</dbReference>
<dbReference type="SUPFAM" id="SSF52540">
    <property type="entry name" value="P-loop containing nucleoside triphosphate hydrolases"/>
    <property type="match status" value="1"/>
</dbReference>
<dbReference type="InterPro" id="IPR006675">
    <property type="entry name" value="HDIG_dom"/>
</dbReference>
<comment type="similarity">
    <text evidence="1">In the N-terminal section; belongs to the CRISPR-associated nuclease Cas3-HD family.</text>
</comment>
<comment type="similarity">
    <text evidence="2">In the central section; belongs to the CRISPR-associated helicase Cas3 family.</text>
</comment>
<dbReference type="InterPro" id="IPR011545">
    <property type="entry name" value="DEAD/DEAH_box_helicase_dom"/>
</dbReference>
<evidence type="ECO:0000313" key="12">
    <source>
        <dbReference type="EMBL" id="GGC28675.1"/>
    </source>
</evidence>
<proteinExistence type="inferred from homology"/>
<sequence length="719" mass="82255">MLYEMNRLAAKSGPEWTTLKEHLLHVSYAAKAFASYLKMDEELAYKGAILHDIGKAHPEFQKRLTSLSRNSKIFRHEISSLLFLSVFPVEDRAQLIEMVAGHHKSIKNDAGDKGLLDLEDGYDYEDYHIGTWEEWSLAAFELLNELGISCKPFSEGQARENLSDAVNYCQKKSKERGYSEWRGLLMGADHYASALIDETQNKLEKAFKVPKLTFFNRTHKLYPLSLKETNSPQKHTIVVACTGAGKTDFLFKRTKGRVFYTLPFQASINAMFKRLAKDLEPTNPDLDIRVLHSASMVVKRKGAEEETVLQSLFGSSIKILTPHQLASIAFGMRGFEALLLDLKGCDIILDEIHTYTGVSQAIVLKLVQILNQLDCRIHIGTATMPTELYNKILEVLGKDVYEVKLTDKEMDQFDRHEIHKIKSFNDATERIDQAIEKNEKILIVFNRVARAQEAYLFLKNDYPDVPILLLHSRFKRGDRNEKEKILMGLDDKGNSLEEFNTSSKACIVVSTQIVEVSLDISFDLMITETAPIDALIQRFGRVNRKRTAATIGKTKPIYVIPPPENKNDALPYDVEVLKRSFEILPDKQVLKERELQTKIDYVFPTIDFLNIENHSVFKADGKISINQLTHRSKSILFELLEIDSVSCICEGDLEEYENSYFERRLELEIPIRYYAVCNLNQAQKGNKPFVIPDKAYEYHSGLDVRKISEHNFDVNNHIL</sequence>
<evidence type="ECO:0000256" key="3">
    <source>
        <dbReference type="ARBA" id="ARBA00022722"/>
    </source>
</evidence>
<evidence type="ECO:0000256" key="8">
    <source>
        <dbReference type="ARBA" id="ARBA00022840"/>
    </source>
</evidence>
<evidence type="ECO:0000256" key="7">
    <source>
        <dbReference type="ARBA" id="ARBA00022806"/>
    </source>
</evidence>
<dbReference type="InterPro" id="IPR038257">
    <property type="entry name" value="CRISPR-assoc_Cas3_HD_sf"/>
</dbReference>
<evidence type="ECO:0000256" key="4">
    <source>
        <dbReference type="ARBA" id="ARBA00022723"/>
    </source>
</evidence>
<evidence type="ECO:0000313" key="13">
    <source>
        <dbReference type="Proteomes" id="UP000636010"/>
    </source>
</evidence>
<dbReference type="NCBIfam" id="TIGR00277">
    <property type="entry name" value="HDIG"/>
    <property type="match status" value="1"/>
</dbReference>
<evidence type="ECO:0000256" key="2">
    <source>
        <dbReference type="ARBA" id="ARBA00009046"/>
    </source>
</evidence>
<dbReference type="Pfam" id="PF00270">
    <property type="entry name" value="DEAD"/>
    <property type="match status" value="1"/>
</dbReference>
<accession>A0ABQ1LYA2</accession>
<dbReference type="InterPro" id="IPR027417">
    <property type="entry name" value="P-loop_NTPase"/>
</dbReference>
<dbReference type="InterPro" id="IPR001650">
    <property type="entry name" value="Helicase_C-like"/>
</dbReference>
<gene>
    <name evidence="12" type="ORF">GCM10011506_12540</name>
</gene>
<evidence type="ECO:0000256" key="9">
    <source>
        <dbReference type="ARBA" id="ARBA00023118"/>
    </source>
</evidence>
<dbReference type="Proteomes" id="UP000636010">
    <property type="component" value="Unassembled WGS sequence"/>
</dbReference>
<keyword evidence="8" id="KW-0067">ATP-binding</keyword>
<dbReference type="CDD" id="cd09641">
    <property type="entry name" value="Cas3''_I"/>
    <property type="match status" value="1"/>
</dbReference>
<dbReference type="SMART" id="SM00490">
    <property type="entry name" value="HELICc"/>
    <property type="match status" value="1"/>
</dbReference>
<evidence type="ECO:0000259" key="11">
    <source>
        <dbReference type="PROSITE" id="PS51643"/>
    </source>
</evidence>
<dbReference type="EMBL" id="BMEC01000003">
    <property type="protein sequence ID" value="GGC28675.1"/>
    <property type="molecule type" value="Genomic_DNA"/>
</dbReference>
<organism evidence="12 13">
    <name type="scientific">Marivirga lumbricoides</name>
    <dbReference type="NCBI Taxonomy" id="1046115"/>
    <lineage>
        <taxon>Bacteria</taxon>
        <taxon>Pseudomonadati</taxon>
        <taxon>Bacteroidota</taxon>
        <taxon>Cytophagia</taxon>
        <taxon>Cytophagales</taxon>
        <taxon>Marivirgaceae</taxon>
        <taxon>Marivirga</taxon>
    </lineage>
</organism>
<dbReference type="Gene3D" id="3.40.50.300">
    <property type="entry name" value="P-loop containing nucleotide triphosphate hydrolases"/>
    <property type="match status" value="2"/>
</dbReference>
<evidence type="ECO:0000256" key="10">
    <source>
        <dbReference type="ARBA" id="ARBA00038437"/>
    </source>
</evidence>
<comment type="similarity">
    <text evidence="10">Belongs to the DEAD box helicase family.</text>
</comment>
<dbReference type="NCBIfam" id="TIGR01596">
    <property type="entry name" value="cas3_HD"/>
    <property type="match status" value="1"/>
</dbReference>
<keyword evidence="6" id="KW-0378">Hydrolase</keyword>
<dbReference type="Gene3D" id="1.10.3210.30">
    <property type="match status" value="1"/>
</dbReference>
<reference evidence="13" key="1">
    <citation type="journal article" date="2019" name="Int. J. Syst. Evol. Microbiol.">
        <title>The Global Catalogue of Microorganisms (GCM) 10K type strain sequencing project: providing services to taxonomists for standard genome sequencing and annotation.</title>
        <authorList>
            <consortium name="The Broad Institute Genomics Platform"/>
            <consortium name="The Broad Institute Genome Sequencing Center for Infectious Disease"/>
            <person name="Wu L."/>
            <person name="Ma J."/>
        </authorList>
    </citation>
    <scope>NUCLEOTIDE SEQUENCE [LARGE SCALE GENOMIC DNA]</scope>
    <source>
        <strain evidence="13">CGMCC 1.10832</strain>
    </source>
</reference>
<keyword evidence="4" id="KW-0479">Metal-binding</keyword>
<comment type="caution">
    <text evidence="12">The sequence shown here is derived from an EMBL/GenBank/DDBJ whole genome shotgun (WGS) entry which is preliminary data.</text>
</comment>
<keyword evidence="9" id="KW-0051">Antiviral defense</keyword>
<keyword evidence="7" id="KW-0347">Helicase</keyword>
<name>A0ABQ1LYA2_9BACT</name>
<feature type="domain" description="HD Cas3-type" evidence="11">
    <location>
        <begin position="12"/>
        <end position="191"/>
    </location>
</feature>
<dbReference type="InterPro" id="IPR054712">
    <property type="entry name" value="Cas3-like_dom"/>
</dbReference>
<evidence type="ECO:0000256" key="1">
    <source>
        <dbReference type="ARBA" id="ARBA00006847"/>
    </source>
</evidence>
<evidence type="ECO:0000256" key="5">
    <source>
        <dbReference type="ARBA" id="ARBA00022741"/>
    </source>
</evidence>
<evidence type="ECO:0000256" key="6">
    <source>
        <dbReference type="ARBA" id="ARBA00022801"/>
    </source>
</evidence>
<dbReference type="InterPro" id="IPR006483">
    <property type="entry name" value="CRISPR-assoc_Cas3_HD"/>
</dbReference>
<keyword evidence="5" id="KW-0547">Nucleotide-binding</keyword>
<dbReference type="InterPro" id="IPR006674">
    <property type="entry name" value="HD_domain"/>
</dbReference>
<dbReference type="NCBIfam" id="TIGR01587">
    <property type="entry name" value="cas3_core"/>
    <property type="match status" value="1"/>
</dbReference>
<dbReference type="PROSITE" id="PS51643">
    <property type="entry name" value="HD_CAS3"/>
    <property type="match status" value="1"/>
</dbReference>
<dbReference type="PANTHER" id="PTHR47959">
    <property type="entry name" value="ATP-DEPENDENT RNA HELICASE RHLE-RELATED"/>
    <property type="match status" value="1"/>
</dbReference>
<keyword evidence="13" id="KW-1185">Reference proteome</keyword>
<dbReference type="SUPFAM" id="SSF109604">
    <property type="entry name" value="HD-domain/PDEase-like"/>
    <property type="match status" value="1"/>
</dbReference>
<keyword evidence="3" id="KW-0540">Nuclease</keyword>
<dbReference type="Pfam" id="PF22590">
    <property type="entry name" value="Cas3-like_C_2"/>
    <property type="match status" value="1"/>
</dbReference>
<dbReference type="InterPro" id="IPR050079">
    <property type="entry name" value="DEAD_box_RNA_helicase"/>
</dbReference>
<dbReference type="PANTHER" id="PTHR47959:SF16">
    <property type="entry name" value="CRISPR-ASSOCIATED NUCLEASE_HELICASE CAS3-RELATED"/>
    <property type="match status" value="1"/>
</dbReference>
<dbReference type="InterPro" id="IPR006474">
    <property type="entry name" value="Helicase_Cas3_CRISPR-ass_core"/>
</dbReference>
<protein>
    <submittedName>
        <fullName evidence="12">CRISPR-associated helicase/endonuclease Cas3</fullName>
    </submittedName>
</protein>